<feature type="region of interest" description="Disordered" evidence="1">
    <location>
        <begin position="42"/>
        <end position="89"/>
    </location>
</feature>
<dbReference type="OrthoDB" id="6277193at2759"/>
<sequence length="89" mass="9544">MHNLPGDSSSTPCSIQSTMISPSTNAGEATLPVLAEVDEESNLDVKGYPGTSLADDDEQNQTDDQDNNFSPPENGQPTPKLKKSFMTKM</sequence>
<accession>A0A0R3WH34</accession>
<feature type="compositionally biased region" description="Acidic residues" evidence="1">
    <location>
        <begin position="54"/>
        <end position="66"/>
    </location>
</feature>
<name>A0A0R3WH34_TAEAS</name>
<organism evidence="4">
    <name type="scientific">Taenia asiatica</name>
    <name type="common">Asian tapeworm</name>
    <dbReference type="NCBI Taxonomy" id="60517"/>
    <lineage>
        <taxon>Eukaryota</taxon>
        <taxon>Metazoa</taxon>
        <taxon>Spiralia</taxon>
        <taxon>Lophotrochozoa</taxon>
        <taxon>Platyhelminthes</taxon>
        <taxon>Cestoda</taxon>
        <taxon>Eucestoda</taxon>
        <taxon>Cyclophyllidea</taxon>
        <taxon>Taeniidae</taxon>
        <taxon>Taenia</taxon>
    </lineage>
</organism>
<reference evidence="2 3" key="2">
    <citation type="submission" date="2018-11" db="EMBL/GenBank/DDBJ databases">
        <authorList>
            <consortium name="Pathogen Informatics"/>
        </authorList>
    </citation>
    <scope>NUCLEOTIDE SEQUENCE [LARGE SCALE GENOMIC DNA]</scope>
</reference>
<evidence type="ECO:0000313" key="3">
    <source>
        <dbReference type="Proteomes" id="UP000282613"/>
    </source>
</evidence>
<proteinExistence type="predicted"/>
<dbReference type="Proteomes" id="UP000282613">
    <property type="component" value="Unassembled WGS sequence"/>
</dbReference>
<evidence type="ECO:0000313" key="4">
    <source>
        <dbReference type="WBParaSite" id="TASK_0001017701-mRNA-1"/>
    </source>
</evidence>
<dbReference type="EMBL" id="UYRS01020826">
    <property type="protein sequence ID" value="VDK49535.1"/>
    <property type="molecule type" value="Genomic_DNA"/>
</dbReference>
<protein>
    <submittedName>
        <fullName evidence="4">CTNNB1_binding domain-containing protein</fullName>
    </submittedName>
</protein>
<gene>
    <name evidence="2" type="ORF">TASK_LOCUS10178</name>
</gene>
<dbReference type="AlphaFoldDB" id="A0A0R3WH34"/>
<feature type="region of interest" description="Disordered" evidence="1">
    <location>
        <begin position="1"/>
        <end position="29"/>
    </location>
</feature>
<feature type="compositionally biased region" description="Basic residues" evidence="1">
    <location>
        <begin position="80"/>
        <end position="89"/>
    </location>
</feature>
<dbReference type="WBParaSite" id="TASK_0001017701-mRNA-1">
    <property type="protein sequence ID" value="TASK_0001017701-mRNA-1"/>
    <property type="gene ID" value="TASK_0001017701"/>
</dbReference>
<feature type="compositionally biased region" description="Polar residues" evidence="1">
    <location>
        <begin position="1"/>
        <end position="27"/>
    </location>
</feature>
<evidence type="ECO:0000256" key="1">
    <source>
        <dbReference type="SAM" id="MobiDB-lite"/>
    </source>
</evidence>
<keyword evidence="3" id="KW-1185">Reference proteome</keyword>
<reference evidence="4" key="1">
    <citation type="submission" date="2017-02" db="UniProtKB">
        <authorList>
            <consortium name="WormBaseParasite"/>
        </authorList>
    </citation>
    <scope>IDENTIFICATION</scope>
</reference>
<evidence type="ECO:0000313" key="2">
    <source>
        <dbReference type="EMBL" id="VDK49535.1"/>
    </source>
</evidence>